<reference evidence="1 2" key="1">
    <citation type="submission" date="2022-01" db="EMBL/GenBank/DDBJ databases">
        <authorList>
            <person name="Xiong W."/>
            <person name="Schranz E."/>
        </authorList>
    </citation>
    <scope>NUCLEOTIDE SEQUENCE [LARGE SCALE GENOMIC DNA]</scope>
</reference>
<organism evidence="1 2">
    <name type="scientific">Lactuca virosa</name>
    <dbReference type="NCBI Taxonomy" id="75947"/>
    <lineage>
        <taxon>Eukaryota</taxon>
        <taxon>Viridiplantae</taxon>
        <taxon>Streptophyta</taxon>
        <taxon>Embryophyta</taxon>
        <taxon>Tracheophyta</taxon>
        <taxon>Spermatophyta</taxon>
        <taxon>Magnoliopsida</taxon>
        <taxon>eudicotyledons</taxon>
        <taxon>Gunneridae</taxon>
        <taxon>Pentapetalae</taxon>
        <taxon>asterids</taxon>
        <taxon>campanulids</taxon>
        <taxon>Asterales</taxon>
        <taxon>Asteraceae</taxon>
        <taxon>Cichorioideae</taxon>
        <taxon>Cichorieae</taxon>
        <taxon>Lactucinae</taxon>
        <taxon>Lactuca</taxon>
    </lineage>
</organism>
<accession>A0AAU9NCC6</accession>
<dbReference type="Proteomes" id="UP001157418">
    <property type="component" value="Unassembled WGS sequence"/>
</dbReference>
<name>A0AAU9NCC6_9ASTR</name>
<proteinExistence type="predicted"/>
<protein>
    <submittedName>
        <fullName evidence="1">Uncharacterized protein</fullName>
    </submittedName>
</protein>
<sequence>MLQGNAIENHFISFSILHQIPKGFAGRFFRGKTFTKHPPHASWNLFDDDTFRLRLPDDWCNDFCGFLIRVVTIVRHLDINVIIKQDTDEEDSRFEIWQEYNETSEPVYDGEVRTHVRYVSFCSLRRTTSLNSSYNIISFSIKSNWTMFAAELVPRKSKDDPMQTTKVSTDSSEFWDEENDEYKAFMIQDDSKSCINIIWQYNI</sequence>
<dbReference type="EMBL" id="CAKMRJ010003334">
    <property type="protein sequence ID" value="CAH1431608.1"/>
    <property type="molecule type" value="Genomic_DNA"/>
</dbReference>
<evidence type="ECO:0000313" key="2">
    <source>
        <dbReference type="Proteomes" id="UP001157418"/>
    </source>
</evidence>
<gene>
    <name evidence="1" type="ORF">LVIROSA_LOCUS18319</name>
</gene>
<evidence type="ECO:0000313" key="1">
    <source>
        <dbReference type="EMBL" id="CAH1431608.1"/>
    </source>
</evidence>
<comment type="caution">
    <text evidence="1">The sequence shown here is derived from an EMBL/GenBank/DDBJ whole genome shotgun (WGS) entry which is preliminary data.</text>
</comment>
<dbReference type="AlphaFoldDB" id="A0AAU9NCC6"/>
<keyword evidence="2" id="KW-1185">Reference proteome</keyword>